<dbReference type="SUPFAM" id="SSF56112">
    <property type="entry name" value="Protein kinase-like (PK-like)"/>
    <property type="match status" value="1"/>
</dbReference>
<feature type="domain" description="Response regulatory" evidence="8">
    <location>
        <begin position="279"/>
        <end position="398"/>
    </location>
</feature>
<dbReference type="OrthoDB" id="5486187at2"/>
<evidence type="ECO:0000313" key="10">
    <source>
        <dbReference type="Proteomes" id="UP000001880"/>
    </source>
</evidence>
<evidence type="ECO:0000313" key="9">
    <source>
        <dbReference type="EMBL" id="ACY15996.1"/>
    </source>
</evidence>
<dbReference type="eggNOG" id="COG3706">
    <property type="taxonomic scope" value="Bacteria"/>
</dbReference>
<dbReference type="Gene3D" id="3.30.200.20">
    <property type="entry name" value="Phosphorylase Kinase, domain 1"/>
    <property type="match status" value="1"/>
</dbReference>
<accession>D0LW64</accession>
<dbReference type="STRING" id="502025.Hoch_3494"/>
<keyword evidence="6" id="KW-0597">Phosphoprotein</keyword>
<dbReference type="InterPro" id="IPR011009">
    <property type="entry name" value="Kinase-like_dom_sf"/>
</dbReference>
<keyword evidence="10" id="KW-1185">Reference proteome</keyword>
<sequence>MFAEQSVLANAYRIQSLIAATPLGHLFEAHDMLLERPVAILGGYLDDDATPLLPEARVLARIDAPCVAAVYGLGRHQGIEYVVAERIAGVSLAEHAAAAVRVGQPLPVAEVIALLGQLARALCALHRLGLWAPRMAPRNLILLPGKRIVLSEYAFAQGASRDEDMCLAPEIIRGVQLDDGDMARTAEAIDLYALGCVAVELLIGEPPFTGDSLKGLQQAHVYAPPPKLTALRDDVPQELADLVDELLAKRPQQRPQGPQVVLEQLDVIRARMVAQERTRVLLVDREHGRRARLASALRRVHAALDVDLAQDGEVAIDKMQRTPPDVLVFDMTLDGSMNGLELCMYVRGLDNMQRAVLVALCDADSPGDASVLTQLGVSHVLVRSEHTDEALARIALDHLRELEEQDLLSG</sequence>
<keyword evidence="4 9" id="KW-0418">Kinase</keyword>
<dbReference type="KEGG" id="hoh:Hoch_3494"/>
<dbReference type="PROSITE" id="PS50110">
    <property type="entry name" value="RESPONSE_REGULATORY"/>
    <property type="match status" value="1"/>
</dbReference>
<feature type="modified residue" description="4-aspartylphosphate" evidence="6">
    <location>
        <position position="330"/>
    </location>
</feature>
<keyword evidence="2" id="KW-0808">Transferase</keyword>
<dbReference type="GO" id="GO:0000160">
    <property type="term" value="P:phosphorelay signal transduction system"/>
    <property type="evidence" value="ECO:0007669"/>
    <property type="project" value="InterPro"/>
</dbReference>
<evidence type="ECO:0000256" key="3">
    <source>
        <dbReference type="ARBA" id="ARBA00022741"/>
    </source>
</evidence>
<dbReference type="EMBL" id="CP001804">
    <property type="protein sequence ID" value="ACY15996.1"/>
    <property type="molecule type" value="Genomic_DNA"/>
</dbReference>
<evidence type="ECO:0000259" key="8">
    <source>
        <dbReference type="PROSITE" id="PS50110"/>
    </source>
</evidence>
<keyword evidence="3" id="KW-0547">Nucleotide-binding</keyword>
<dbReference type="Pfam" id="PF00069">
    <property type="entry name" value="Pkinase"/>
    <property type="match status" value="1"/>
</dbReference>
<proteinExistence type="predicted"/>
<dbReference type="Gene3D" id="3.40.50.2300">
    <property type="match status" value="1"/>
</dbReference>
<name>D0LW64_HALO1</name>
<dbReference type="GO" id="GO:0005524">
    <property type="term" value="F:ATP binding"/>
    <property type="evidence" value="ECO:0007669"/>
    <property type="project" value="UniProtKB-KW"/>
</dbReference>
<dbReference type="RefSeq" id="WP_012828595.1">
    <property type="nucleotide sequence ID" value="NC_013440.1"/>
</dbReference>
<organism evidence="9 10">
    <name type="scientific">Haliangium ochraceum (strain DSM 14365 / JCM 11303 / SMP-2)</name>
    <dbReference type="NCBI Taxonomy" id="502025"/>
    <lineage>
        <taxon>Bacteria</taxon>
        <taxon>Pseudomonadati</taxon>
        <taxon>Myxococcota</taxon>
        <taxon>Polyangia</taxon>
        <taxon>Haliangiales</taxon>
        <taxon>Kofleriaceae</taxon>
        <taxon>Haliangium</taxon>
    </lineage>
</organism>
<protein>
    <recommendedName>
        <fullName evidence="1">non-specific serine/threonine protein kinase</fullName>
        <ecNumber evidence="1">2.7.11.1</ecNumber>
    </recommendedName>
</protein>
<dbReference type="SUPFAM" id="SSF52172">
    <property type="entry name" value="CheY-like"/>
    <property type="match status" value="1"/>
</dbReference>
<dbReference type="Pfam" id="PF00072">
    <property type="entry name" value="Response_reg"/>
    <property type="match status" value="1"/>
</dbReference>
<dbReference type="Proteomes" id="UP000001880">
    <property type="component" value="Chromosome"/>
</dbReference>
<dbReference type="PANTHER" id="PTHR43671:SF13">
    <property type="entry name" value="SERINE_THREONINE-PROTEIN KINASE NEK2"/>
    <property type="match status" value="1"/>
</dbReference>
<dbReference type="InterPro" id="IPR050660">
    <property type="entry name" value="NEK_Ser/Thr_kinase"/>
</dbReference>
<keyword evidence="9" id="KW-0723">Serine/threonine-protein kinase</keyword>
<dbReference type="GO" id="GO:0004674">
    <property type="term" value="F:protein serine/threonine kinase activity"/>
    <property type="evidence" value="ECO:0007669"/>
    <property type="project" value="UniProtKB-KW"/>
</dbReference>
<keyword evidence="5" id="KW-0067">ATP-binding</keyword>
<dbReference type="AlphaFoldDB" id="D0LW64"/>
<dbReference type="InterPro" id="IPR001789">
    <property type="entry name" value="Sig_transdc_resp-reg_receiver"/>
</dbReference>
<evidence type="ECO:0000256" key="2">
    <source>
        <dbReference type="ARBA" id="ARBA00022679"/>
    </source>
</evidence>
<dbReference type="eggNOG" id="COG0515">
    <property type="taxonomic scope" value="Bacteria"/>
</dbReference>
<dbReference type="SMART" id="SM00220">
    <property type="entry name" value="S_TKc"/>
    <property type="match status" value="1"/>
</dbReference>
<dbReference type="EC" id="2.7.11.1" evidence="1"/>
<evidence type="ECO:0000259" key="7">
    <source>
        <dbReference type="PROSITE" id="PS50011"/>
    </source>
</evidence>
<dbReference type="HOGENOM" id="CLU_670429_0_0_7"/>
<dbReference type="InterPro" id="IPR000719">
    <property type="entry name" value="Prot_kinase_dom"/>
</dbReference>
<gene>
    <name evidence="9" type="ordered locus">Hoch_3494</name>
</gene>
<dbReference type="PROSITE" id="PS50011">
    <property type="entry name" value="PROTEIN_KINASE_DOM"/>
    <property type="match status" value="1"/>
</dbReference>
<feature type="domain" description="Protein kinase" evidence="7">
    <location>
        <begin position="12"/>
        <end position="268"/>
    </location>
</feature>
<dbReference type="InterPro" id="IPR011006">
    <property type="entry name" value="CheY-like_superfamily"/>
</dbReference>
<dbReference type="Gene3D" id="1.10.510.10">
    <property type="entry name" value="Transferase(Phosphotransferase) domain 1"/>
    <property type="match status" value="1"/>
</dbReference>
<dbReference type="CDD" id="cd14014">
    <property type="entry name" value="STKc_PknB_like"/>
    <property type="match status" value="1"/>
</dbReference>
<dbReference type="CDD" id="cd00156">
    <property type="entry name" value="REC"/>
    <property type="match status" value="1"/>
</dbReference>
<evidence type="ECO:0000256" key="4">
    <source>
        <dbReference type="ARBA" id="ARBA00022777"/>
    </source>
</evidence>
<evidence type="ECO:0000256" key="5">
    <source>
        <dbReference type="ARBA" id="ARBA00022840"/>
    </source>
</evidence>
<reference evidence="9 10" key="1">
    <citation type="journal article" date="2010" name="Stand. Genomic Sci.">
        <title>Complete genome sequence of Haliangium ochraceum type strain (SMP-2).</title>
        <authorList>
            <consortium name="US DOE Joint Genome Institute (JGI-PGF)"/>
            <person name="Ivanova N."/>
            <person name="Daum C."/>
            <person name="Lang E."/>
            <person name="Abt B."/>
            <person name="Kopitz M."/>
            <person name="Saunders E."/>
            <person name="Lapidus A."/>
            <person name="Lucas S."/>
            <person name="Glavina Del Rio T."/>
            <person name="Nolan M."/>
            <person name="Tice H."/>
            <person name="Copeland A."/>
            <person name="Cheng J.F."/>
            <person name="Chen F."/>
            <person name="Bruce D."/>
            <person name="Goodwin L."/>
            <person name="Pitluck S."/>
            <person name="Mavromatis K."/>
            <person name="Pati A."/>
            <person name="Mikhailova N."/>
            <person name="Chen A."/>
            <person name="Palaniappan K."/>
            <person name="Land M."/>
            <person name="Hauser L."/>
            <person name="Chang Y.J."/>
            <person name="Jeffries C.D."/>
            <person name="Detter J.C."/>
            <person name="Brettin T."/>
            <person name="Rohde M."/>
            <person name="Goker M."/>
            <person name="Bristow J."/>
            <person name="Markowitz V."/>
            <person name="Eisen J.A."/>
            <person name="Hugenholtz P."/>
            <person name="Kyrpides N.C."/>
            <person name="Klenk H.P."/>
        </authorList>
    </citation>
    <scope>NUCLEOTIDE SEQUENCE [LARGE SCALE GENOMIC DNA]</scope>
    <source>
        <strain evidence="10">DSM 14365 / CIP 107738 / JCM 11303 / AJ 13395 / SMP-2</strain>
    </source>
</reference>
<evidence type="ECO:0000256" key="1">
    <source>
        <dbReference type="ARBA" id="ARBA00012513"/>
    </source>
</evidence>
<dbReference type="SMART" id="SM00448">
    <property type="entry name" value="REC"/>
    <property type="match status" value="1"/>
</dbReference>
<dbReference type="PANTHER" id="PTHR43671">
    <property type="entry name" value="SERINE/THREONINE-PROTEIN KINASE NEK"/>
    <property type="match status" value="1"/>
</dbReference>
<evidence type="ECO:0000256" key="6">
    <source>
        <dbReference type="PROSITE-ProRule" id="PRU00169"/>
    </source>
</evidence>